<keyword evidence="2" id="KW-1185">Reference proteome</keyword>
<evidence type="ECO:0000313" key="1">
    <source>
        <dbReference type="EMBL" id="KAJ0113777.1"/>
    </source>
</evidence>
<proteinExistence type="predicted"/>
<organism evidence="1 2">
    <name type="scientific">Pistacia atlantica</name>
    <dbReference type="NCBI Taxonomy" id="434234"/>
    <lineage>
        <taxon>Eukaryota</taxon>
        <taxon>Viridiplantae</taxon>
        <taxon>Streptophyta</taxon>
        <taxon>Embryophyta</taxon>
        <taxon>Tracheophyta</taxon>
        <taxon>Spermatophyta</taxon>
        <taxon>Magnoliopsida</taxon>
        <taxon>eudicotyledons</taxon>
        <taxon>Gunneridae</taxon>
        <taxon>Pentapetalae</taxon>
        <taxon>rosids</taxon>
        <taxon>malvids</taxon>
        <taxon>Sapindales</taxon>
        <taxon>Anacardiaceae</taxon>
        <taxon>Pistacia</taxon>
    </lineage>
</organism>
<dbReference type="EMBL" id="CM047897">
    <property type="protein sequence ID" value="KAJ0113777.1"/>
    <property type="molecule type" value="Genomic_DNA"/>
</dbReference>
<accession>A0ACC1CDW2</accession>
<comment type="caution">
    <text evidence="1">The sequence shown here is derived from an EMBL/GenBank/DDBJ whole genome shotgun (WGS) entry which is preliminary data.</text>
</comment>
<gene>
    <name evidence="1" type="ORF">Patl1_00961</name>
</gene>
<protein>
    <submittedName>
        <fullName evidence="1">Uncharacterized protein</fullName>
    </submittedName>
</protein>
<evidence type="ECO:0000313" key="2">
    <source>
        <dbReference type="Proteomes" id="UP001164250"/>
    </source>
</evidence>
<name>A0ACC1CDW2_9ROSI</name>
<dbReference type="Proteomes" id="UP001164250">
    <property type="component" value="Chromosome 1"/>
</dbReference>
<sequence>MDITSKVFDKVLCEAEELYDLYWIFDPTTELLAYHKSDTNTVLVYPLPREGTLDDILSGLGEYKLKLKFQQKLNIAIGIAQGVRYMHEECPEGPVAHGQLQLSNIFLRYDLEPLISGFGKATWIHLEQPSSIFDKRCKLEDPLNHGSMELLKSDVYSFGVLLLRLFCRRQLPEDDRSLIELARPLMLERKFHELLEENWEIYDMHGFYRVMAAANQCTQTKPTSRPFMSEVISILKGDNFSDIEPSSSSSSSY</sequence>
<reference evidence="2" key="1">
    <citation type="journal article" date="2023" name="G3 (Bethesda)">
        <title>Genome assembly and association tests identify interacting loci associated with vigor, precocity, and sex in interspecific pistachio rootstocks.</title>
        <authorList>
            <person name="Palmer W."/>
            <person name="Jacygrad E."/>
            <person name="Sagayaradj S."/>
            <person name="Cavanaugh K."/>
            <person name="Han R."/>
            <person name="Bertier L."/>
            <person name="Beede B."/>
            <person name="Kafkas S."/>
            <person name="Golino D."/>
            <person name="Preece J."/>
            <person name="Michelmore R."/>
        </authorList>
    </citation>
    <scope>NUCLEOTIDE SEQUENCE [LARGE SCALE GENOMIC DNA]</scope>
</reference>